<dbReference type="EMBL" id="JAUYZG010000003">
    <property type="protein sequence ID" value="KAK2911136.1"/>
    <property type="molecule type" value="Genomic_DNA"/>
</dbReference>
<reference evidence="2" key="1">
    <citation type="submission" date="2023-08" db="EMBL/GenBank/DDBJ databases">
        <title>Chromosome-level Genome Assembly of mud carp (Cirrhinus molitorella).</title>
        <authorList>
            <person name="Liu H."/>
        </authorList>
    </citation>
    <scope>NUCLEOTIDE SEQUENCE</scope>
    <source>
        <strain evidence="2">Prfri</strain>
        <tissue evidence="2">Muscle</tissue>
    </source>
</reference>
<feature type="region of interest" description="Disordered" evidence="1">
    <location>
        <begin position="105"/>
        <end position="124"/>
    </location>
</feature>
<evidence type="ECO:0000313" key="2">
    <source>
        <dbReference type="EMBL" id="KAK2911136.1"/>
    </source>
</evidence>
<organism evidence="2 3">
    <name type="scientific">Cirrhinus molitorella</name>
    <name type="common">mud carp</name>
    <dbReference type="NCBI Taxonomy" id="172907"/>
    <lineage>
        <taxon>Eukaryota</taxon>
        <taxon>Metazoa</taxon>
        <taxon>Chordata</taxon>
        <taxon>Craniata</taxon>
        <taxon>Vertebrata</taxon>
        <taxon>Euteleostomi</taxon>
        <taxon>Actinopterygii</taxon>
        <taxon>Neopterygii</taxon>
        <taxon>Teleostei</taxon>
        <taxon>Ostariophysi</taxon>
        <taxon>Cypriniformes</taxon>
        <taxon>Cyprinidae</taxon>
        <taxon>Labeoninae</taxon>
        <taxon>Labeonini</taxon>
        <taxon>Cirrhinus</taxon>
    </lineage>
</organism>
<protein>
    <submittedName>
        <fullName evidence="2">Uncharacterized protein</fullName>
    </submittedName>
</protein>
<keyword evidence="3" id="KW-1185">Reference proteome</keyword>
<proteinExistence type="predicted"/>
<evidence type="ECO:0000256" key="1">
    <source>
        <dbReference type="SAM" id="MobiDB-lite"/>
    </source>
</evidence>
<name>A0AA88QEY0_9TELE</name>
<feature type="compositionally biased region" description="Low complexity" evidence="1">
    <location>
        <begin position="110"/>
        <end position="124"/>
    </location>
</feature>
<sequence>MFALFAIHTSVNCNPSLPASDAQQQEGLKTPLKQNSNRLIHTCPGEHASPRKQHRPNTRSPADPTNAEVYSHIYRSLSDLDSSLRVFDRLWLTLDLRGCQFVKYPKRGGTSLQSSSDTSFDTSD</sequence>
<evidence type="ECO:0000313" key="3">
    <source>
        <dbReference type="Proteomes" id="UP001187343"/>
    </source>
</evidence>
<accession>A0AA88QEY0</accession>
<dbReference type="AlphaFoldDB" id="A0AA88QEY0"/>
<comment type="caution">
    <text evidence="2">The sequence shown here is derived from an EMBL/GenBank/DDBJ whole genome shotgun (WGS) entry which is preliminary data.</text>
</comment>
<feature type="compositionally biased region" description="Polar residues" evidence="1">
    <location>
        <begin position="16"/>
        <end position="39"/>
    </location>
</feature>
<dbReference type="Proteomes" id="UP001187343">
    <property type="component" value="Unassembled WGS sequence"/>
</dbReference>
<feature type="region of interest" description="Disordered" evidence="1">
    <location>
        <begin position="16"/>
        <end position="66"/>
    </location>
</feature>
<gene>
    <name evidence="2" type="ORF">Q8A67_003269</name>
</gene>